<evidence type="ECO:0000259" key="23">
    <source>
        <dbReference type="PROSITE" id="PS51677"/>
    </source>
</evidence>
<protein>
    <recommendedName>
        <fullName evidence="20">chitin deacetylase</fullName>
        <ecNumber evidence="20">3.5.1.41</ecNumber>
    </recommendedName>
</protein>
<dbReference type="PANTHER" id="PTHR10587">
    <property type="entry name" value="GLYCOSYL TRANSFERASE-RELATED"/>
    <property type="match status" value="1"/>
</dbReference>
<keyword evidence="8" id="KW-0336">GPI-anchor</keyword>
<keyword evidence="9" id="KW-0479">Metal-binding</keyword>
<dbReference type="GO" id="GO:0004099">
    <property type="term" value="F:chitin deacetylase activity"/>
    <property type="evidence" value="ECO:0007669"/>
    <property type="project" value="UniProtKB-EC"/>
</dbReference>
<evidence type="ECO:0000256" key="18">
    <source>
        <dbReference type="ARBA" id="ARBA00023316"/>
    </source>
</evidence>
<dbReference type="EC" id="3.5.1.41" evidence="20"/>
<evidence type="ECO:0000256" key="22">
    <source>
        <dbReference type="SAM" id="SignalP"/>
    </source>
</evidence>
<keyword evidence="18" id="KW-0961">Cell wall biogenesis/degradation</keyword>
<dbReference type="GO" id="GO:0009272">
    <property type="term" value="P:fungal-type cell wall biogenesis"/>
    <property type="evidence" value="ECO:0007669"/>
    <property type="project" value="UniProtKB-ARBA"/>
</dbReference>
<dbReference type="InterPro" id="IPR002509">
    <property type="entry name" value="NODB_dom"/>
</dbReference>
<reference evidence="24" key="1">
    <citation type="submission" date="2021-06" db="EMBL/GenBank/DDBJ databases">
        <authorList>
            <person name="Kallberg Y."/>
            <person name="Tangrot J."/>
            <person name="Rosling A."/>
        </authorList>
    </citation>
    <scope>NUCLEOTIDE SEQUENCE</scope>
    <source>
        <strain evidence="24">MA453B</strain>
    </source>
</reference>
<evidence type="ECO:0000256" key="4">
    <source>
        <dbReference type="ARBA" id="ARBA00010973"/>
    </source>
</evidence>
<dbReference type="AlphaFoldDB" id="A0A9N9P8T3"/>
<gene>
    <name evidence="24" type="ORF">DERYTH_LOCUS22695</name>
</gene>
<dbReference type="FunFam" id="3.20.20.370:FF:000004">
    <property type="entry name" value="Related to Chitin deacetylase"/>
    <property type="match status" value="1"/>
</dbReference>
<evidence type="ECO:0000256" key="7">
    <source>
        <dbReference type="ARBA" id="ARBA00022525"/>
    </source>
</evidence>
<keyword evidence="5" id="KW-1003">Cell membrane</keyword>
<dbReference type="Pfam" id="PF01522">
    <property type="entry name" value="Polysacc_deac_1"/>
    <property type="match status" value="1"/>
</dbReference>
<keyword evidence="6" id="KW-0134">Cell wall</keyword>
<evidence type="ECO:0000256" key="3">
    <source>
        <dbReference type="ARBA" id="ARBA00004609"/>
    </source>
</evidence>
<dbReference type="PANTHER" id="PTHR10587:SF98">
    <property type="entry name" value="CHITIN DEACETYLASE"/>
    <property type="match status" value="1"/>
</dbReference>
<dbReference type="Proteomes" id="UP000789405">
    <property type="component" value="Unassembled WGS sequence"/>
</dbReference>
<keyword evidence="16" id="KW-0170">Cobalt</keyword>
<keyword evidence="11" id="KW-0378">Hydrolase</keyword>
<keyword evidence="7" id="KW-0964">Secreted</keyword>
<comment type="catalytic activity">
    <reaction evidence="21">
        <text>[(1-&gt;4)-N-acetyl-beta-D-glucosaminyl](n) + n H2O = chitosan + n acetate</text>
        <dbReference type="Rhea" id="RHEA:10464"/>
        <dbReference type="Rhea" id="RHEA-COMP:9593"/>
        <dbReference type="Rhea" id="RHEA-COMP:9597"/>
        <dbReference type="ChEBI" id="CHEBI:15377"/>
        <dbReference type="ChEBI" id="CHEBI:17029"/>
        <dbReference type="ChEBI" id="CHEBI:30089"/>
        <dbReference type="ChEBI" id="CHEBI:57704"/>
        <dbReference type="EC" id="3.5.1.41"/>
    </reaction>
    <physiologicalReaction direction="left-to-right" evidence="21">
        <dbReference type="Rhea" id="RHEA:10465"/>
    </physiologicalReaction>
</comment>
<evidence type="ECO:0000256" key="17">
    <source>
        <dbReference type="ARBA" id="ARBA00023288"/>
    </source>
</evidence>
<keyword evidence="25" id="KW-1185">Reference proteome</keyword>
<dbReference type="GO" id="GO:0006032">
    <property type="term" value="P:chitin catabolic process"/>
    <property type="evidence" value="ECO:0007669"/>
    <property type="project" value="UniProtKB-KW"/>
</dbReference>
<comment type="subcellular location">
    <subcellularLocation>
        <location evidence="3">Cell membrane</location>
        <topology evidence="3">Lipid-anchor</topology>
        <topology evidence="3">GPI-anchor</topology>
    </subcellularLocation>
    <subcellularLocation>
        <location evidence="2">Secreted</location>
        <location evidence="2">Cell wall</location>
    </subcellularLocation>
</comment>
<dbReference type="GO" id="GO:0071555">
    <property type="term" value="P:cell wall organization"/>
    <property type="evidence" value="ECO:0007669"/>
    <property type="project" value="UniProtKB-KW"/>
</dbReference>
<evidence type="ECO:0000256" key="21">
    <source>
        <dbReference type="ARBA" id="ARBA00048494"/>
    </source>
</evidence>
<evidence type="ECO:0000256" key="16">
    <source>
        <dbReference type="ARBA" id="ARBA00023285"/>
    </source>
</evidence>
<evidence type="ECO:0000256" key="10">
    <source>
        <dbReference type="ARBA" id="ARBA00022729"/>
    </source>
</evidence>
<dbReference type="GO" id="GO:0046872">
    <property type="term" value="F:metal ion binding"/>
    <property type="evidence" value="ECO:0007669"/>
    <property type="project" value="UniProtKB-KW"/>
</dbReference>
<feature type="chain" id="PRO_5040225260" description="chitin deacetylase" evidence="22">
    <location>
        <begin position="19"/>
        <end position="333"/>
    </location>
</feature>
<keyword evidence="12" id="KW-0146">Chitin degradation</keyword>
<evidence type="ECO:0000256" key="19">
    <source>
        <dbReference type="ARBA" id="ARBA00023326"/>
    </source>
</evidence>
<evidence type="ECO:0000256" key="2">
    <source>
        <dbReference type="ARBA" id="ARBA00004191"/>
    </source>
</evidence>
<comment type="similarity">
    <text evidence="4">Belongs to the polysaccharide deacetylase family.</text>
</comment>
<dbReference type="PROSITE" id="PS51677">
    <property type="entry name" value="NODB"/>
    <property type="match status" value="1"/>
</dbReference>
<keyword evidence="14" id="KW-0325">Glycoprotein</keyword>
<evidence type="ECO:0000256" key="6">
    <source>
        <dbReference type="ARBA" id="ARBA00022512"/>
    </source>
</evidence>
<evidence type="ECO:0000256" key="14">
    <source>
        <dbReference type="ARBA" id="ARBA00023180"/>
    </source>
</evidence>
<evidence type="ECO:0000256" key="12">
    <source>
        <dbReference type="ARBA" id="ARBA00023024"/>
    </source>
</evidence>
<dbReference type="InterPro" id="IPR050248">
    <property type="entry name" value="Polysacc_deacetylase_ArnD"/>
</dbReference>
<evidence type="ECO:0000256" key="20">
    <source>
        <dbReference type="ARBA" id="ARBA00024056"/>
    </source>
</evidence>
<accession>A0A9N9P8T3</accession>
<feature type="domain" description="NodB homology" evidence="23">
    <location>
        <begin position="114"/>
        <end position="309"/>
    </location>
</feature>
<dbReference type="GO" id="GO:0000272">
    <property type="term" value="P:polysaccharide catabolic process"/>
    <property type="evidence" value="ECO:0007669"/>
    <property type="project" value="UniProtKB-KW"/>
</dbReference>
<dbReference type="GO" id="GO:0005886">
    <property type="term" value="C:plasma membrane"/>
    <property type="evidence" value="ECO:0007669"/>
    <property type="project" value="UniProtKB-SubCell"/>
</dbReference>
<comment type="caution">
    <text evidence="24">The sequence shown here is derived from an EMBL/GenBank/DDBJ whole genome shotgun (WGS) entry which is preliminary data.</text>
</comment>
<evidence type="ECO:0000313" key="24">
    <source>
        <dbReference type="EMBL" id="CAG8797547.1"/>
    </source>
</evidence>
<keyword evidence="13" id="KW-0472">Membrane</keyword>
<dbReference type="CDD" id="cd10952">
    <property type="entry name" value="CE4_MrCDA_like"/>
    <property type="match status" value="1"/>
</dbReference>
<evidence type="ECO:0000256" key="11">
    <source>
        <dbReference type="ARBA" id="ARBA00022801"/>
    </source>
</evidence>
<keyword evidence="10 22" id="KW-0732">Signal</keyword>
<dbReference type="OrthoDB" id="407355at2759"/>
<keyword evidence="17" id="KW-0449">Lipoprotein</keyword>
<evidence type="ECO:0000256" key="9">
    <source>
        <dbReference type="ARBA" id="ARBA00022723"/>
    </source>
</evidence>
<comment type="cofactor">
    <cofactor evidence="1">
        <name>Co(2+)</name>
        <dbReference type="ChEBI" id="CHEBI:48828"/>
    </cofactor>
</comment>
<dbReference type="SUPFAM" id="SSF88713">
    <property type="entry name" value="Glycoside hydrolase/deacetylase"/>
    <property type="match status" value="1"/>
</dbReference>
<proteinExistence type="inferred from homology"/>
<evidence type="ECO:0000256" key="5">
    <source>
        <dbReference type="ARBA" id="ARBA00022475"/>
    </source>
</evidence>
<evidence type="ECO:0000313" key="25">
    <source>
        <dbReference type="Proteomes" id="UP000789405"/>
    </source>
</evidence>
<evidence type="ECO:0000256" key="13">
    <source>
        <dbReference type="ARBA" id="ARBA00023136"/>
    </source>
</evidence>
<evidence type="ECO:0000256" key="15">
    <source>
        <dbReference type="ARBA" id="ARBA00023277"/>
    </source>
</evidence>
<name>A0A9N9P8T3_9GLOM</name>
<sequence length="333" mass="37245">MVSISLFILGALISTVISQECVPYTSSYDFTGYPEIWEKPNSTLFNSAEFKQINSTIDWSKVPKVTPHTLSSSGDIDQTGYSSSDPDCWWSYNLCTTPKAHGLQPDATICPEPGAWGLTYDDGPNCSHTVFYDFLKENNQKATLFYIGSNVAQLPNEAQRGLADGHHICVHTWSHQYMTTLTNDEALAELYYARKAIKYVMGITPLCWRPPFGDVDDRIRAIATQLNMSTIIWDLDTNDWNEAPDGTETSAQVDTTFQGFVNMGLNGTYNNSGTIVLEHELDNNTMSKAIEWYPKIKAAYKYLVPIASCLNITQPYAEANFTYPSFAEYISNG</sequence>
<keyword evidence="19" id="KW-0624">Polysaccharide degradation</keyword>
<evidence type="ECO:0000256" key="1">
    <source>
        <dbReference type="ARBA" id="ARBA00001941"/>
    </source>
</evidence>
<dbReference type="InterPro" id="IPR011330">
    <property type="entry name" value="Glyco_hydro/deAcase_b/a-brl"/>
</dbReference>
<evidence type="ECO:0000256" key="8">
    <source>
        <dbReference type="ARBA" id="ARBA00022622"/>
    </source>
</evidence>
<dbReference type="EMBL" id="CAJVPY010032237">
    <property type="protein sequence ID" value="CAG8797547.1"/>
    <property type="molecule type" value="Genomic_DNA"/>
</dbReference>
<feature type="signal peptide" evidence="22">
    <location>
        <begin position="1"/>
        <end position="18"/>
    </location>
</feature>
<keyword evidence="15" id="KW-0119">Carbohydrate metabolism</keyword>
<dbReference type="GO" id="GO:0098552">
    <property type="term" value="C:side of membrane"/>
    <property type="evidence" value="ECO:0007669"/>
    <property type="project" value="UniProtKB-KW"/>
</dbReference>
<dbReference type="Gene3D" id="3.20.20.370">
    <property type="entry name" value="Glycoside hydrolase/deacetylase"/>
    <property type="match status" value="1"/>
</dbReference>
<organism evidence="24 25">
    <name type="scientific">Dentiscutata erythropus</name>
    <dbReference type="NCBI Taxonomy" id="1348616"/>
    <lineage>
        <taxon>Eukaryota</taxon>
        <taxon>Fungi</taxon>
        <taxon>Fungi incertae sedis</taxon>
        <taxon>Mucoromycota</taxon>
        <taxon>Glomeromycotina</taxon>
        <taxon>Glomeromycetes</taxon>
        <taxon>Diversisporales</taxon>
        <taxon>Gigasporaceae</taxon>
        <taxon>Dentiscutata</taxon>
    </lineage>
</organism>
<feature type="non-terminal residue" evidence="24">
    <location>
        <position position="1"/>
    </location>
</feature>